<evidence type="ECO:0000256" key="8">
    <source>
        <dbReference type="ARBA" id="ARBA00023065"/>
    </source>
</evidence>
<evidence type="ECO:0000256" key="4">
    <source>
        <dbReference type="ARBA" id="ARBA00022568"/>
    </source>
</evidence>
<reference evidence="13" key="3">
    <citation type="submission" date="2015-04" db="UniProtKB">
        <authorList>
            <consortium name="EnsemblPlants"/>
        </authorList>
    </citation>
    <scope>IDENTIFICATION</scope>
    <source>
        <strain evidence="13">cv. Jemalong A17</strain>
    </source>
</reference>
<dbReference type="HOGENOM" id="CLU_066330_0_0_1"/>
<dbReference type="GO" id="GO:0005262">
    <property type="term" value="F:calcium channel activity"/>
    <property type="evidence" value="ECO:0000318"/>
    <property type="project" value="GO_Central"/>
</dbReference>
<evidence type="ECO:0000256" key="5">
    <source>
        <dbReference type="ARBA" id="ARBA00022692"/>
    </source>
</evidence>
<dbReference type="STRING" id="3880.G7KAV9"/>
<keyword evidence="10" id="KW-0175">Coiled coil</keyword>
<keyword evidence="14" id="KW-1185">Reference proteome</keyword>
<dbReference type="EMBL" id="CM001221">
    <property type="protein sequence ID" value="AES94872.1"/>
    <property type="molecule type" value="Genomic_DNA"/>
</dbReference>
<dbReference type="OMA" id="IRICSEY"/>
<keyword evidence="7" id="KW-1133">Transmembrane helix</keyword>
<dbReference type="Pfam" id="PF04678">
    <property type="entry name" value="MCU"/>
    <property type="match status" value="1"/>
</dbReference>
<keyword evidence="9" id="KW-0472">Membrane</keyword>
<feature type="domain" description="Calcium uniporter protein C-terminal" evidence="11">
    <location>
        <begin position="158"/>
        <end position="317"/>
    </location>
</feature>
<comment type="similarity">
    <text evidence="2">Belongs to the MCU (TC 1.A.77) family.</text>
</comment>
<evidence type="ECO:0000313" key="14">
    <source>
        <dbReference type="Proteomes" id="UP000002051"/>
    </source>
</evidence>
<reference evidence="12 14" key="1">
    <citation type="journal article" date="2011" name="Nature">
        <title>The Medicago genome provides insight into the evolution of rhizobial symbioses.</title>
        <authorList>
            <person name="Young N.D."/>
            <person name="Debelle F."/>
            <person name="Oldroyd G.E."/>
            <person name="Geurts R."/>
            <person name="Cannon S.B."/>
            <person name="Udvardi M.K."/>
            <person name="Benedito V.A."/>
            <person name="Mayer K.F."/>
            <person name="Gouzy J."/>
            <person name="Schoof H."/>
            <person name="Van de Peer Y."/>
            <person name="Proost S."/>
            <person name="Cook D.R."/>
            <person name="Meyers B.C."/>
            <person name="Spannagl M."/>
            <person name="Cheung F."/>
            <person name="De Mita S."/>
            <person name="Krishnakumar V."/>
            <person name="Gundlach H."/>
            <person name="Zhou S."/>
            <person name="Mudge J."/>
            <person name="Bharti A.K."/>
            <person name="Murray J.D."/>
            <person name="Naoumkina M.A."/>
            <person name="Rosen B."/>
            <person name="Silverstein K.A."/>
            <person name="Tang H."/>
            <person name="Rombauts S."/>
            <person name="Zhao P.X."/>
            <person name="Zhou P."/>
            <person name="Barbe V."/>
            <person name="Bardou P."/>
            <person name="Bechner M."/>
            <person name="Bellec A."/>
            <person name="Berger A."/>
            <person name="Berges H."/>
            <person name="Bidwell S."/>
            <person name="Bisseling T."/>
            <person name="Choisne N."/>
            <person name="Couloux A."/>
            <person name="Denny R."/>
            <person name="Deshpande S."/>
            <person name="Dai X."/>
            <person name="Doyle J.J."/>
            <person name="Dudez A.M."/>
            <person name="Farmer A.D."/>
            <person name="Fouteau S."/>
            <person name="Franken C."/>
            <person name="Gibelin C."/>
            <person name="Gish J."/>
            <person name="Goldstein S."/>
            <person name="Gonzalez A.J."/>
            <person name="Green P.J."/>
            <person name="Hallab A."/>
            <person name="Hartog M."/>
            <person name="Hua A."/>
            <person name="Humphray S.J."/>
            <person name="Jeong D.H."/>
            <person name="Jing Y."/>
            <person name="Jocker A."/>
            <person name="Kenton S.M."/>
            <person name="Kim D.J."/>
            <person name="Klee K."/>
            <person name="Lai H."/>
            <person name="Lang C."/>
            <person name="Lin S."/>
            <person name="Macmil S.L."/>
            <person name="Magdelenat G."/>
            <person name="Matthews L."/>
            <person name="McCorrison J."/>
            <person name="Monaghan E.L."/>
            <person name="Mun J.H."/>
            <person name="Najar F.Z."/>
            <person name="Nicholson C."/>
            <person name="Noirot C."/>
            <person name="O'Bleness M."/>
            <person name="Paule C.R."/>
            <person name="Poulain J."/>
            <person name="Prion F."/>
            <person name="Qin B."/>
            <person name="Qu C."/>
            <person name="Retzel E.F."/>
            <person name="Riddle C."/>
            <person name="Sallet E."/>
            <person name="Samain S."/>
            <person name="Samson N."/>
            <person name="Sanders I."/>
            <person name="Saurat O."/>
            <person name="Scarpelli C."/>
            <person name="Schiex T."/>
            <person name="Segurens B."/>
            <person name="Severin A.J."/>
            <person name="Sherrier D.J."/>
            <person name="Shi R."/>
            <person name="Sims S."/>
            <person name="Singer S.R."/>
            <person name="Sinharoy S."/>
            <person name="Sterck L."/>
            <person name="Viollet A."/>
            <person name="Wang B.B."/>
            <person name="Wang K."/>
            <person name="Wang M."/>
            <person name="Wang X."/>
            <person name="Warfsmann J."/>
            <person name="Weissenbach J."/>
            <person name="White D.D."/>
            <person name="White J.D."/>
            <person name="Wiley G.B."/>
            <person name="Wincker P."/>
            <person name="Xing Y."/>
            <person name="Yang L."/>
            <person name="Yao Z."/>
            <person name="Ying F."/>
            <person name="Zhai J."/>
            <person name="Zhou L."/>
            <person name="Zuber A."/>
            <person name="Denarie J."/>
            <person name="Dixon R.A."/>
            <person name="May G.D."/>
            <person name="Schwartz D.C."/>
            <person name="Rogers J."/>
            <person name="Quetier F."/>
            <person name="Town C.D."/>
            <person name="Roe B.A."/>
        </authorList>
    </citation>
    <scope>NUCLEOTIDE SEQUENCE [LARGE SCALE GENOMIC DNA]</scope>
    <source>
        <strain evidence="12">A17</strain>
        <strain evidence="13 14">cv. Jemalong A17</strain>
    </source>
</reference>
<dbReference type="AlphaFoldDB" id="G7KAV9"/>
<keyword evidence="3" id="KW-0813">Transport</keyword>
<evidence type="ECO:0000256" key="3">
    <source>
        <dbReference type="ARBA" id="ARBA00022448"/>
    </source>
</evidence>
<dbReference type="EnsemblPlants" id="AES94872">
    <property type="protein sequence ID" value="AES94872"/>
    <property type="gene ID" value="MTR_5g019350"/>
</dbReference>
<protein>
    <submittedName>
        <fullName evidence="12">PPR containing plant-like protein</fullName>
    </submittedName>
</protein>
<evidence type="ECO:0000256" key="6">
    <source>
        <dbReference type="ARBA" id="ARBA00022837"/>
    </source>
</evidence>
<dbReference type="PANTHER" id="PTHR13462:SF40">
    <property type="entry name" value="CALCIUM UNIPORTER PROTEIN"/>
    <property type="match status" value="1"/>
</dbReference>
<dbReference type="GO" id="GO:1990246">
    <property type="term" value="C:uniplex complex"/>
    <property type="evidence" value="ECO:0000318"/>
    <property type="project" value="GO_Central"/>
</dbReference>
<dbReference type="GO" id="GO:0015292">
    <property type="term" value="F:uniporter activity"/>
    <property type="evidence" value="ECO:0000318"/>
    <property type="project" value="GO_Central"/>
</dbReference>
<reference evidence="12 14" key="2">
    <citation type="journal article" date="2014" name="BMC Genomics">
        <title>An improved genome release (version Mt4.0) for the model legume Medicago truncatula.</title>
        <authorList>
            <person name="Tang H."/>
            <person name="Krishnakumar V."/>
            <person name="Bidwell S."/>
            <person name="Rosen B."/>
            <person name="Chan A."/>
            <person name="Zhou S."/>
            <person name="Gentzbittel L."/>
            <person name="Childs K.L."/>
            <person name="Yandell M."/>
            <person name="Gundlach H."/>
            <person name="Mayer K.F."/>
            <person name="Schwartz D.C."/>
            <person name="Town C.D."/>
        </authorList>
    </citation>
    <scope>GENOME REANNOTATION</scope>
    <source>
        <strain evidence="13 14">cv. Jemalong A17</strain>
    </source>
</reference>
<evidence type="ECO:0000256" key="1">
    <source>
        <dbReference type="ARBA" id="ARBA00004141"/>
    </source>
</evidence>
<dbReference type="PANTHER" id="PTHR13462">
    <property type="entry name" value="CALCIUM UNIPORTER PROTEIN, MITOCHONDRIAL"/>
    <property type="match status" value="1"/>
</dbReference>
<dbReference type="GO" id="GO:0051560">
    <property type="term" value="P:mitochondrial calcium ion homeostasis"/>
    <property type="evidence" value="ECO:0000318"/>
    <property type="project" value="GO_Central"/>
</dbReference>
<organism evidence="12 14">
    <name type="scientific">Medicago truncatula</name>
    <name type="common">Barrel medic</name>
    <name type="synonym">Medicago tribuloides</name>
    <dbReference type="NCBI Taxonomy" id="3880"/>
    <lineage>
        <taxon>Eukaryota</taxon>
        <taxon>Viridiplantae</taxon>
        <taxon>Streptophyta</taxon>
        <taxon>Embryophyta</taxon>
        <taxon>Tracheophyta</taxon>
        <taxon>Spermatophyta</taxon>
        <taxon>Magnoliopsida</taxon>
        <taxon>eudicotyledons</taxon>
        <taxon>Gunneridae</taxon>
        <taxon>Pentapetalae</taxon>
        <taxon>rosids</taxon>
        <taxon>fabids</taxon>
        <taxon>Fabales</taxon>
        <taxon>Fabaceae</taxon>
        <taxon>Papilionoideae</taxon>
        <taxon>50 kb inversion clade</taxon>
        <taxon>NPAAA clade</taxon>
        <taxon>Hologalegina</taxon>
        <taxon>IRL clade</taxon>
        <taxon>Trifolieae</taxon>
        <taxon>Medicago</taxon>
    </lineage>
</organism>
<evidence type="ECO:0000256" key="7">
    <source>
        <dbReference type="ARBA" id="ARBA00022989"/>
    </source>
</evidence>
<gene>
    <name evidence="13" type="primary">11406332</name>
    <name evidence="12" type="ordered locus">MTR_5g019350</name>
</gene>
<dbReference type="InterPro" id="IPR039055">
    <property type="entry name" value="MCU_fam"/>
</dbReference>
<keyword evidence="4" id="KW-0109">Calcium transport</keyword>
<accession>G7KAV9</accession>
<dbReference type="PaxDb" id="3880-AES94872"/>
<comment type="subcellular location">
    <subcellularLocation>
        <location evidence="1">Membrane</location>
        <topology evidence="1">Multi-pass membrane protein</topology>
    </subcellularLocation>
</comment>
<keyword evidence="5" id="KW-0812">Transmembrane</keyword>
<dbReference type="InterPro" id="IPR006769">
    <property type="entry name" value="MCU_C"/>
</dbReference>
<dbReference type="Proteomes" id="UP000002051">
    <property type="component" value="Chromosome 5"/>
</dbReference>
<evidence type="ECO:0000256" key="9">
    <source>
        <dbReference type="ARBA" id="ARBA00023136"/>
    </source>
</evidence>
<dbReference type="GO" id="GO:0036444">
    <property type="term" value="P:calcium import into the mitochondrion"/>
    <property type="evidence" value="ECO:0000318"/>
    <property type="project" value="GO_Central"/>
</dbReference>
<dbReference type="eggNOG" id="KOG2966">
    <property type="taxonomic scope" value="Eukaryota"/>
</dbReference>
<evidence type="ECO:0000256" key="2">
    <source>
        <dbReference type="ARBA" id="ARBA00005653"/>
    </source>
</evidence>
<keyword evidence="6" id="KW-0106">Calcium</keyword>
<evidence type="ECO:0000313" key="12">
    <source>
        <dbReference type="EMBL" id="AES94872.1"/>
    </source>
</evidence>
<evidence type="ECO:0000256" key="10">
    <source>
        <dbReference type="SAM" id="Coils"/>
    </source>
</evidence>
<sequence>MAFKKTLAQRLFNITKISSQNLTNCRISSSSVSVSKSESDISSEPGENGAFKRFIHKRTGLEPKQTGFKSELHQPNLMEKLKTMDNGRNRIRLDGLIIKTPAEKPAMPKEDGVSVSDVKKLLKVAQLEMVKSRLRESSKSCVTVSELIRICSEYCSDHDQAVKIVKMLDDSAAVIILGDVVFLRPEQVAKTLQSLLPTPGIKVSDSVRKEYEEMEKKKLAIDEEAEALVDRELWGGLGFIMVKTAVLMRLTFWELTWDVMEPICFYLTSMYFMTGYTFFLKTGKEPSFRGFYEARFSSKQKRLMKLHNFDIEKYNKLSNVCSPNAPPMFDSSTALTSGNSLHH</sequence>
<dbReference type="SMR" id="G7KAV9"/>
<dbReference type="KEGG" id="mtr:11406332"/>
<proteinExistence type="inferred from homology"/>
<name>G7KAV9_MEDTR</name>
<keyword evidence="8" id="KW-0406">Ion transport</keyword>
<dbReference type="OrthoDB" id="278338at2759"/>
<evidence type="ECO:0000259" key="11">
    <source>
        <dbReference type="Pfam" id="PF04678"/>
    </source>
</evidence>
<feature type="coiled-coil region" evidence="10">
    <location>
        <begin position="204"/>
        <end position="231"/>
    </location>
</feature>
<evidence type="ECO:0000313" key="13">
    <source>
        <dbReference type="EnsemblPlants" id="AES94872"/>
    </source>
</evidence>